<comment type="function">
    <text evidence="3">Hydrolyzes pyrophosphate formed during P-Ser-HPr dephosphorylation by HPrK/P. Might play a role in controlling the intracellular pyrophosphate pool.</text>
</comment>
<evidence type="ECO:0000256" key="1">
    <source>
        <dbReference type="ARBA" id="ARBA00022801"/>
    </source>
</evidence>
<feature type="active site" description="Nucleophile" evidence="3">
    <location>
        <position position="9"/>
    </location>
</feature>
<dbReference type="GO" id="GO:0000287">
    <property type="term" value="F:magnesium ion binding"/>
    <property type="evidence" value="ECO:0007669"/>
    <property type="project" value="UniProtKB-UniRule"/>
</dbReference>
<dbReference type="NCBIfam" id="TIGR01509">
    <property type="entry name" value="HAD-SF-IA-v3"/>
    <property type="match status" value="1"/>
</dbReference>
<proteinExistence type="inferred from homology"/>
<evidence type="ECO:0000313" key="5">
    <source>
        <dbReference type="EMBL" id="MED5053574.1"/>
    </source>
</evidence>
<reference evidence="5 7" key="2">
    <citation type="submission" date="2023-03" db="EMBL/GenBank/DDBJ databases">
        <title>Bacillus Genome Sequencing.</title>
        <authorList>
            <person name="Dunlap C."/>
        </authorList>
    </citation>
    <scope>NUCLEOTIDE SEQUENCE [LARGE SCALE GENOMIC DNA]</scope>
    <source>
        <strain evidence="5 7">NRS-38</strain>
    </source>
</reference>
<keyword evidence="2 3" id="KW-0460">Magnesium</keyword>
<dbReference type="Gene3D" id="1.10.150.240">
    <property type="entry name" value="Putative phosphatase, domain 2"/>
    <property type="match status" value="1"/>
</dbReference>
<comment type="catalytic activity">
    <reaction evidence="3">
        <text>diphosphate + H2O = 2 phosphate + H(+)</text>
        <dbReference type="Rhea" id="RHEA:24576"/>
        <dbReference type="ChEBI" id="CHEBI:15377"/>
        <dbReference type="ChEBI" id="CHEBI:15378"/>
        <dbReference type="ChEBI" id="CHEBI:33019"/>
        <dbReference type="ChEBI" id="CHEBI:43474"/>
        <dbReference type="EC" id="3.6.1.1"/>
    </reaction>
</comment>
<name>A0ABD5J0M9_9BACL</name>
<dbReference type="InterPro" id="IPR036412">
    <property type="entry name" value="HAD-like_sf"/>
</dbReference>
<dbReference type="AlphaFoldDB" id="A0ABD5J0M9"/>
<keyword evidence="6" id="KW-1185">Reference proteome</keyword>
<gene>
    <name evidence="3 5" type="primary">ppaX</name>
    <name evidence="5" type="ORF">P9850_17455</name>
    <name evidence="4" type="ORF">PNH38_11120</name>
</gene>
<dbReference type="FunFam" id="3.40.50.1000:FF:000022">
    <property type="entry name" value="Phosphoglycolate phosphatase"/>
    <property type="match status" value="1"/>
</dbReference>
<dbReference type="Pfam" id="PF13419">
    <property type="entry name" value="HAD_2"/>
    <property type="match status" value="1"/>
</dbReference>
<reference evidence="4 6" key="1">
    <citation type="submission" date="2023-01" db="EMBL/GenBank/DDBJ databases">
        <title>Genome-based reclassification of Anoxybacillus geothermalis as a later heterotypic synonym of Anoxybacillus rupiensis.</title>
        <authorList>
            <person name="Inan Bektas K."/>
            <person name="Canakci S."/>
            <person name="Belduz A.A."/>
            <person name="Guler H.H."/>
        </authorList>
    </citation>
    <scope>NUCLEOTIDE SEQUENCE [LARGE SCALE GENOMIC DNA]</scope>
    <source>
        <strain evidence="4 6">DSM 17127</strain>
    </source>
</reference>
<dbReference type="InterPro" id="IPR006439">
    <property type="entry name" value="HAD-SF_hydro_IA"/>
</dbReference>
<dbReference type="Proteomes" id="UP001339962">
    <property type="component" value="Unassembled WGS sequence"/>
</dbReference>
<dbReference type="Gene3D" id="3.40.50.1000">
    <property type="entry name" value="HAD superfamily/HAD-like"/>
    <property type="match status" value="1"/>
</dbReference>
<comment type="caution">
    <text evidence="5">The sequence shown here is derived from an EMBL/GenBank/DDBJ whole genome shotgun (WGS) entry which is preliminary data.</text>
</comment>
<evidence type="ECO:0000256" key="2">
    <source>
        <dbReference type="ARBA" id="ARBA00022842"/>
    </source>
</evidence>
<dbReference type="EC" id="3.6.1.1" evidence="3"/>
<accession>A0ABD5J0M9</accession>
<dbReference type="CDD" id="cd02616">
    <property type="entry name" value="HAD_PPase"/>
    <property type="match status" value="1"/>
</dbReference>
<dbReference type="GO" id="GO:0004427">
    <property type="term" value="F:inorganic diphosphate phosphatase activity"/>
    <property type="evidence" value="ECO:0007669"/>
    <property type="project" value="UniProtKB-UniRule"/>
</dbReference>
<dbReference type="InterPro" id="IPR050155">
    <property type="entry name" value="HAD-like_hydrolase_sf"/>
</dbReference>
<sequence>MNIRTILFDLDGTLIDTNELIIQSFLHTLETYYPGKYRREDVLPFIGPPLYDTFAALDAARVEEMIATYRAFNHRQHDALIKEYETVYETIAVLHQHDFQLGVVTTKMNATALMGLKRTKLDPFFRCVVGLDDVQNAKPHPEPILKALELLGSVPEETLMVGDNYHDILAGKQAGTKTAGVAWAIKGREYLEKYEPDFMLEKMSDLLAIVGVE</sequence>
<protein>
    <recommendedName>
        <fullName evidence="3">Pyrophosphatase PpaX</fullName>
        <ecNumber evidence="3">3.6.1.1</ecNumber>
    </recommendedName>
</protein>
<dbReference type="NCBIfam" id="TIGR01549">
    <property type="entry name" value="HAD-SF-IA-v1"/>
    <property type="match status" value="1"/>
</dbReference>
<dbReference type="EMBL" id="JARTLI010000050">
    <property type="protein sequence ID" value="MED5053574.1"/>
    <property type="molecule type" value="Genomic_DNA"/>
</dbReference>
<dbReference type="PANTHER" id="PTHR43434:SF26">
    <property type="entry name" value="PYROPHOSPHATASE PPAX"/>
    <property type="match status" value="1"/>
</dbReference>
<dbReference type="InterPro" id="IPR041492">
    <property type="entry name" value="HAD_2"/>
</dbReference>
<evidence type="ECO:0000313" key="4">
    <source>
        <dbReference type="EMBL" id="MDE8564426.1"/>
    </source>
</evidence>
<dbReference type="NCBIfam" id="NF009804">
    <property type="entry name" value="PRK13288.1"/>
    <property type="match status" value="1"/>
</dbReference>
<dbReference type="SFLD" id="SFLDG01129">
    <property type="entry name" value="C1.5:_HAD__Beta-PGM__Phosphata"/>
    <property type="match status" value="1"/>
</dbReference>
<dbReference type="Proteomes" id="UP001213979">
    <property type="component" value="Unassembled WGS sequence"/>
</dbReference>
<dbReference type="InterPro" id="IPR023214">
    <property type="entry name" value="HAD_sf"/>
</dbReference>
<dbReference type="HAMAP" id="MF_01250">
    <property type="entry name" value="Pyrophosphat_PpaX"/>
    <property type="match status" value="1"/>
</dbReference>
<dbReference type="PANTHER" id="PTHR43434">
    <property type="entry name" value="PHOSPHOGLYCOLATE PHOSPHATASE"/>
    <property type="match status" value="1"/>
</dbReference>
<evidence type="ECO:0000313" key="7">
    <source>
        <dbReference type="Proteomes" id="UP001339962"/>
    </source>
</evidence>
<dbReference type="SUPFAM" id="SSF56784">
    <property type="entry name" value="HAD-like"/>
    <property type="match status" value="1"/>
</dbReference>
<dbReference type="SFLD" id="SFLDG01135">
    <property type="entry name" value="C1.5.6:_HAD__Beta-PGM__Phospha"/>
    <property type="match status" value="1"/>
</dbReference>
<organism evidence="5 7">
    <name type="scientific">Anoxybacteroides rupiense</name>
    <dbReference type="NCBI Taxonomy" id="311460"/>
    <lineage>
        <taxon>Bacteria</taxon>
        <taxon>Bacillati</taxon>
        <taxon>Bacillota</taxon>
        <taxon>Bacilli</taxon>
        <taxon>Bacillales</taxon>
        <taxon>Anoxybacillaceae</taxon>
        <taxon>Anoxybacteroides</taxon>
    </lineage>
</organism>
<comment type="cofactor">
    <cofactor evidence="3">
        <name>Mg(2+)</name>
        <dbReference type="ChEBI" id="CHEBI:18420"/>
    </cofactor>
</comment>
<dbReference type="EMBL" id="JAQOTG010000010">
    <property type="protein sequence ID" value="MDE8564426.1"/>
    <property type="molecule type" value="Genomic_DNA"/>
</dbReference>
<keyword evidence="1 3" id="KW-0378">Hydrolase</keyword>
<dbReference type="SFLD" id="SFLDS00003">
    <property type="entry name" value="Haloacid_Dehalogenase"/>
    <property type="match status" value="1"/>
</dbReference>
<dbReference type="InterPro" id="IPR023733">
    <property type="entry name" value="Pyrophosphatase_Ppax"/>
</dbReference>
<evidence type="ECO:0000256" key="3">
    <source>
        <dbReference type="HAMAP-Rule" id="MF_01250"/>
    </source>
</evidence>
<comment type="similarity">
    <text evidence="3">Belongs to the HAD-like hydrolase superfamily. PpaX family.</text>
</comment>
<dbReference type="InterPro" id="IPR023198">
    <property type="entry name" value="PGP-like_dom2"/>
</dbReference>
<evidence type="ECO:0000313" key="6">
    <source>
        <dbReference type="Proteomes" id="UP001213979"/>
    </source>
</evidence>
<dbReference type="RefSeq" id="WP_044741457.1">
    <property type="nucleotide sequence ID" value="NZ_JACIDF010000009.1"/>
</dbReference>